<dbReference type="OrthoDB" id="7605323at2"/>
<evidence type="ECO:0000256" key="4">
    <source>
        <dbReference type="ARBA" id="ARBA00022695"/>
    </source>
</evidence>
<evidence type="ECO:0000256" key="3">
    <source>
        <dbReference type="ARBA" id="ARBA00022679"/>
    </source>
</evidence>
<comment type="caution">
    <text evidence="8">The sequence shown here is derived from an EMBL/GenBank/DDBJ whole genome shotgun (WGS) entry which is preliminary data.</text>
</comment>
<evidence type="ECO:0000313" key="9">
    <source>
        <dbReference type="Proteomes" id="UP000231516"/>
    </source>
</evidence>
<dbReference type="GO" id="GO:0003677">
    <property type="term" value="F:DNA binding"/>
    <property type="evidence" value="ECO:0007669"/>
    <property type="project" value="UniProtKB-UniRule"/>
</dbReference>
<dbReference type="AlphaFoldDB" id="A0A2G5K5R8"/>
<dbReference type="EMBL" id="MDGM01000012">
    <property type="protein sequence ID" value="PIB24054.1"/>
    <property type="molecule type" value="Genomic_DNA"/>
</dbReference>
<keyword evidence="3" id="KW-0808">Transferase</keyword>
<comment type="similarity">
    <text evidence="6">Belongs to the DarT ADP-ribosyltransferase family.</text>
</comment>
<dbReference type="GO" id="GO:0016779">
    <property type="term" value="F:nucleotidyltransferase activity"/>
    <property type="evidence" value="ECO:0007669"/>
    <property type="project" value="UniProtKB-KW"/>
</dbReference>
<feature type="domain" description="DarT" evidence="7">
    <location>
        <begin position="17"/>
        <end position="176"/>
    </location>
</feature>
<reference evidence="8 9" key="1">
    <citation type="submission" date="2016-08" db="EMBL/GenBank/DDBJ databases">
        <title>Draft genome of Amylibacter sp. strain 4G11.</title>
        <authorList>
            <person name="Wong S.-K."/>
            <person name="Hamasaki K."/>
            <person name="Yoshizawa S."/>
        </authorList>
    </citation>
    <scope>NUCLEOTIDE SEQUENCE [LARGE SCALE GENOMIC DNA]</scope>
    <source>
        <strain evidence="8 9">4G11</strain>
    </source>
</reference>
<evidence type="ECO:0000259" key="7">
    <source>
        <dbReference type="PROSITE" id="PS52018"/>
    </source>
</evidence>
<evidence type="ECO:0000256" key="2">
    <source>
        <dbReference type="ARBA" id="ARBA00022676"/>
    </source>
</evidence>
<accession>A0A2G5K5R8</accession>
<dbReference type="GO" id="GO:0016757">
    <property type="term" value="F:glycosyltransferase activity"/>
    <property type="evidence" value="ECO:0007669"/>
    <property type="project" value="UniProtKB-KW"/>
</dbReference>
<keyword evidence="4" id="KW-0548">Nucleotidyltransferase</keyword>
<sequence>MNLNELVEYIKKSEQHKYLYHFTDARNIDSIKQHGLLSKQELESRKVVPKAFGGNDLSHDLDREQGLYDYVNLCFTRNHPMAYIAQKDGRLENIRYLGICPSIILEPETKLTLNIANIPEEPCLDFAEHLMDLDLDVIYTRTKWTDPKVHARLIAAERCEILVPKFVPKKFIKVLY</sequence>
<gene>
    <name evidence="8" type="ORF">BFP76_02060</name>
</gene>
<evidence type="ECO:0000313" key="8">
    <source>
        <dbReference type="EMBL" id="PIB24054.1"/>
    </source>
</evidence>
<evidence type="ECO:0000256" key="6">
    <source>
        <dbReference type="PROSITE-ProRule" id="PRU01362"/>
    </source>
</evidence>
<evidence type="ECO:0000256" key="1">
    <source>
        <dbReference type="ARBA" id="ARBA00022649"/>
    </source>
</evidence>
<organism evidence="8 9">
    <name type="scientific">Paramylibacter kogurei</name>
    <dbReference type="NCBI Taxonomy" id="1889778"/>
    <lineage>
        <taxon>Bacteria</taxon>
        <taxon>Pseudomonadati</taxon>
        <taxon>Pseudomonadota</taxon>
        <taxon>Alphaproteobacteria</taxon>
        <taxon>Rhodobacterales</taxon>
        <taxon>Paracoccaceae</taxon>
        <taxon>Paramylibacter</taxon>
    </lineage>
</organism>
<dbReference type="Proteomes" id="UP000231516">
    <property type="component" value="Unassembled WGS sequence"/>
</dbReference>
<protein>
    <recommendedName>
        <fullName evidence="7">DarT domain-containing protein</fullName>
    </recommendedName>
</protein>
<keyword evidence="1 6" id="KW-1277">Toxin-antitoxin system</keyword>
<evidence type="ECO:0000256" key="5">
    <source>
        <dbReference type="ARBA" id="ARBA00023125"/>
    </source>
</evidence>
<dbReference type="RefSeq" id="WP_099592332.1">
    <property type="nucleotide sequence ID" value="NZ_MDGM01000012.1"/>
</dbReference>
<keyword evidence="9" id="KW-1185">Reference proteome</keyword>
<keyword evidence="5 6" id="KW-0238">DNA-binding</keyword>
<comment type="caution">
    <text evidence="6">Lacks conserved residue(s) required for the propagation of feature annotation.</text>
</comment>
<dbReference type="Pfam" id="PF14487">
    <property type="entry name" value="DarT"/>
    <property type="match status" value="1"/>
</dbReference>
<dbReference type="InterPro" id="IPR029494">
    <property type="entry name" value="DarT"/>
</dbReference>
<dbReference type="PROSITE" id="PS52018">
    <property type="entry name" value="DART"/>
    <property type="match status" value="1"/>
</dbReference>
<name>A0A2G5K5R8_9RHOB</name>
<proteinExistence type="inferred from homology"/>
<keyword evidence="2" id="KW-0328">Glycosyltransferase</keyword>